<reference evidence="2 3" key="1">
    <citation type="journal article" date="2012" name="Stand. Genomic Sci.">
        <title>Complete genome sequencing and analysis of Saprospira grandis str. Lewin, a predatory marine bacterium.</title>
        <authorList>
            <person name="Saw J.H."/>
            <person name="Yuryev A."/>
            <person name="Kanbe M."/>
            <person name="Hou S."/>
            <person name="Young A.G."/>
            <person name="Aizawa S."/>
            <person name="Alam M."/>
        </authorList>
    </citation>
    <scope>NUCLEOTIDE SEQUENCE [LARGE SCALE GENOMIC DNA]</scope>
    <source>
        <strain evidence="2 3">Lewin</strain>
    </source>
</reference>
<dbReference type="AlphaFoldDB" id="H6LA71"/>
<feature type="region of interest" description="Disordered" evidence="1">
    <location>
        <begin position="52"/>
        <end position="75"/>
    </location>
</feature>
<dbReference type="STRING" id="984262.SGRA_2811"/>
<dbReference type="KEGG" id="sgn:SGRA_2811"/>
<sequence length="89" mass="9794">MIDFIFPAFFWPKLLRSRGAKRLAEGWAAVAEGQTQPPLAAQGRANSELRQPAPIGAPVRQPTGVHSPTRAKRVGSPKIPSLFFLYLKK</sequence>
<organism evidence="2 3">
    <name type="scientific">Saprospira grandis (strain Lewin)</name>
    <dbReference type="NCBI Taxonomy" id="984262"/>
    <lineage>
        <taxon>Bacteria</taxon>
        <taxon>Pseudomonadati</taxon>
        <taxon>Bacteroidota</taxon>
        <taxon>Saprospiria</taxon>
        <taxon>Saprospirales</taxon>
        <taxon>Saprospiraceae</taxon>
        <taxon>Saprospira</taxon>
    </lineage>
</organism>
<name>H6LA71_SAPGL</name>
<gene>
    <name evidence="2" type="ordered locus">SGRA_2811</name>
</gene>
<keyword evidence="3" id="KW-1185">Reference proteome</keyword>
<proteinExistence type="predicted"/>
<protein>
    <submittedName>
        <fullName evidence="2">Uncharacterized protein</fullName>
    </submittedName>
</protein>
<dbReference type="Proteomes" id="UP000007519">
    <property type="component" value="Chromosome"/>
</dbReference>
<evidence type="ECO:0000313" key="3">
    <source>
        <dbReference type="Proteomes" id="UP000007519"/>
    </source>
</evidence>
<evidence type="ECO:0000313" key="2">
    <source>
        <dbReference type="EMBL" id="AFC25539.1"/>
    </source>
</evidence>
<dbReference type="EMBL" id="CP002831">
    <property type="protein sequence ID" value="AFC25539.1"/>
    <property type="molecule type" value="Genomic_DNA"/>
</dbReference>
<evidence type="ECO:0000256" key="1">
    <source>
        <dbReference type="SAM" id="MobiDB-lite"/>
    </source>
</evidence>
<dbReference type="HOGENOM" id="CLU_2452884_0_0_10"/>
<accession>H6LA71</accession>